<accession>A0A9X4L912</accession>
<evidence type="ECO:0000256" key="5">
    <source>
        <dbReference type="ARBA" id="ARBA00022630"/>
    </source>
</evidence>
<evidence type="ECO:0000256" key="3">
    <source>
        <dbReference type="ARBA" id="ARBA00011881"/>
    </source>
</evidence>
<name>A0A9X4L912_9STAP</name>
<comment type="cofactor">
    <cofactor evidence="1">
        <name>FMN</name>
        <dbReference type="ChEBI" id="CHEBI:58210"/>
    </cofactor>
</comment>
<protein>
    <recommendedName>
        <fullName evidence="4">FMN-dependent NADPH-azoreductase</fullName>
    </recommendedName>
    <alternativeName>
        <fullName evidence="8">NADPH-dependent flavo-azoreductase</fullName>
    </alternativeName>
    <alternativeName>
        <fullName evidence="7">NADPH-flavin azoreductase</fullName>
    </alternativeName>
</protein>
<keyword evidence="6" id="KW-0288">FMN</keyword>
<evidence type="ECO:0000256" key="8">
    <source>
        <dbReference type="ARBA" id="ARBA00032807"/>
    </source>
</evidence>
<evidence type="ECO:0000256" key="4">
    <source>
        <dbReference type="ARBA" id="ARBA00016393"/>
    </source>
</evidence>
<comment type="caution">
    <text evidence="10">The sequence shown here is derived from an EMBL/GenBank/DDBJ whole genome shotgun (WGS) entry which is preliminary data.</text>
</comment>
<dbReference type="PANTHER" id="PTHR30543:SF21">
    <property type="entry name" value="NAD(P)H-DEPENDENT FMN REDUCTASE LOT6"/>
    <property type="match status" value="1"/>
</dbReference>
<dbReference type="Proteomes" id="UP001152422">
    <property type="component" value="Unassembled WGS sequence"/>
</dbReference>
<evidence type="ECO:0000313" key="10">
    <source>
        <dbReference type="EMBL" id="MDG0846054.1"/>
    </source>
</evidence>
<dbReference type="SUPFAM" id="SSF52218">
    <property type="entry name" value="Flavoproteins"/>
    <property type="match status" value="1"/>
</dbReference>
<reference evidence="10" key="1">
    <citation type="submission" date="2022-05" db="EMBL/GenBank/DDBJ databases">
        <title>Comparative genomics of Staphylococcus equorum isolates.</title>
        <authorList>
            <person name="Luelf R.H."/>
        </authorList>
    </citation>
    <scope>NUCLEOTIDE SEQUENCE</scope>
    <source>
        <strain evidence="10">TMW 2.2497</strain>
    </source>
</reference>
<comment type="similarity">
    <text evidence="2">Belongs to the azoreductase type 2 family.</text>
</comment>
<dbReference type="InterPro" id="IPR029039">
    <property type="entry name" value="Flavoprotein-like_sf"/>
</dbReference>
<dbReference type="InterPro" id="IPR050712">
    <property type="entry name" value="NAD(P)H-dep_reductase"/>
</dbReference>
<gene>
    <name evidence="10" type="ORF">M4L89_07420</name>
</gene>
<dbReference type="GO" id="GO:0016491">
    <property type="term" value="F:oxidoreductase activity"/>
    <property type="evidence" value="ECO:0007669"/>
    <property type="project" value="InterPro"/>
</dbReference>
<evidence type="ECO:0000256" key="7">
    <source>
        <dbReference type="ARBA" id="ARBA00031831"/>
    </source>
</evidence>
<sequence length="172" mass="19918">MTRFLALCGSKRKNSLNKKLLIDIEQNLSDEHTFEIYDEIYDFPLFHSGIEYEDYPKIIKEYIAKLDNSDHIVIATPEYIRGVPATLKNAIEWLLASNILYKKPVSFIVSSAHGDACYDNLITFLKFLNPKLHEDGMLLLSGGKRLRDENGPFFYTETNNKLQNFVQHLEQN</sequence>
<keyword evidence="11" id="KW-1185">Reference proteome</keyword>
<dbReference type="InterPro" id="IPR005025">
    <property type="entry name" value="FMN_Rdtase-like_dom"/>
</dbReference>
<dbReference type="AlphaFoldDB" id="A0A9X4L912"/>
<evidence type="ECO:0000256" key="6">
    <source>
        <dbReference type="ARBA" id="ARBA00022643"/>
    </source>
</evidence>
<proteinExistence type="inferred from homology"/>
<dbReference type="PANTHER" id="PTHR30543">
    <property type="entry name" value="CHROMATE REDUCTASE"/>
    <property type="match status" value="1"/>
</dbReference>
<dbReference type="Pfam" id="PF03358">
    <property type="entry name" value="FMN_red"/>
    <property type="match status" value="1"/>
</dbReference>
<evidence type="ECO:0000256" key="1">
    <source>
        <dbReference type="ARBA" id="ARBA00001917"/>
    </source>
</evidence>
<dbReference type="GO" id="GO:0010181">
    <property type="term" value="F:FMN binding"/>
    <property type="evidence" value="ECO:0007669"/>
    <property type="project" value="TreeGrafter"/>
</dbReference>
<dbReference type="EMBL" id="JAMBQA010000003">
    <property type="protein sequence ID" value="MDG0846054.1"/>
    <property type="molecule type" value="Genomic_DNA"/>
</dbReference>
<evidence type="ECO:0000313" key="11">
    <source>
        <dbReference type="Proteomes" id="UP001152422"/>
    </source>
</evidence>
<comment type="subunit">
    <text evidence="3">Homotetramer.</text>
</comment>
<dbReference type="RefSeq" id="WP_277583174.1">
    <property type="nucleotide sequence ID" value="NZ_JAMBPY010000003.1"/>
</dbReference>
<evidence type="ECO:0000256" key="2">
    <source>
        <dbReference type="ARBA" id="ARBA00009428"/>
    </source>
</evidence>
<dbReference type="GO" id="GO:0005829">
    <property type="term" value="C:cytosol"/>
    <property type="evidence" value="ECO:0007669"/>
    <property type="project" value="TreeGrafter"/>
</dbReference>
<organism evidence="10 11">
    <name type="scientific">Staphylococcus equorum</name>
    <dbReference type="NCBI Taxonomy" id="246432"/>
    <lineage>
        <taxon>Bacteria</taxon>
        <taxon>Bacillati</taxon>
        <taxon>Bacillota</taxon>
        <taxon>Bacilli</taxon>
        <taxon>Bacillales</taxon>
        <taxon>Staphylococcaceae</taxon>
        <taxon>Staphylococcus</taxon>
    </lineage>
</organism>
<feature type="domain" description="NADPH-dependent FMN reductase-like" evidence="9">
    <location>
        <begin position="3"/>
        <end position="128"/>
    </location>
</feature>
<evidence type="ECO:0000259" key="9">
    <source>
        <dbReference type="Pfam" id="PF03358"/>
    </source>
</evidence>
<dbReference type="Gene3D" id="3.40.50.360">
    <property type="match status" value="1"/>
</dbReference>
<keyword evidence="5" id="KW-0285">Flavoprotein</keyword>